<evidence type="ECO:0000256" key="6">
    <source>
        <dbReference type="ARBA" id="ARBA00022729"/>
    </source>
</evidence>
<dbReference type="PROSITE" id="PS52016">
    <property type="entry name" value="TONB_DEPENDENT_REC_3"/>
    <property type="match status" value="1"/>
</dbReference>
<evidence type="ECO:0000256" key="3">
    <source>
        <dbReference type="ARBA" id="ARBA00022448"/>
    </source>
</evidence>
<evidence type="ECO:0000259" key="16">
    <source>
        <dbReference type="Pfam" id="PF07715"/>
    </source>
</evidence>
<dbReference type="AlphaFoldDB" id="A0A5E4SRZ1"/>
<evidence type="ECO:0000256" key="9">
    <source>
        <dbReference type="ARBA" id="ARBA00023136"/>
    </source>
</evidence>
<evidence type="ECO:0000259" key="15">
    <source>
        <dbReference type="Pfam" id="PF00593"/>
    </source>
</evidence>
<dbReference type="InterPro" id="IPR036942">
    <property type="entry name" value="Beta-barrel_TonB_sf"/>
</dbReference>
<dbReference type="GO" id="GO:0038023">
    <property type="term" value="F:signaling receptor activity"/>
    <property type="evidence" value="ECO:0007669"/>
    <property type="project" value="InterPro"/>
</dbReference>
<dbReference type="InterPro" id="IPR012910">
    <property type="entry name" value="Plug_dom"/>
</dbReference>
<keyword evidence="7" id="KW-0406">Ion transport</keyword>
<comment type="subcellular location">
    <subcellularLocation>
        <location evidence="1 12">Cell outer membrane</location>
        <topology evidence="1 12">Multi-pass membrane protein</topology>
    </subcellularLocation>
</comment>
<feature type="domain" description="TonB-dependent receptor plug" evidence="16">
    <location>
        <begin position="114"/>
        <end position="212"/>
    </location>
</feature>
<comment type="similarity">
    <text evidence="2 12 13">Belongs to the TonB-dependent receptor family.</text>
</comment>
<dbReference type="Pfam" id="PF07715">
    <property type="entry name" value="Plug"/>
    <property type="match status" value="1"/>
</dbReference>
<dbReference type="InterPro" id="IPR037066">
    <property type="entry name" value="Plug_dom_sf"/>
</dbReference>
<dbReference type="GO" id="GO:0015891">
    <property type="term" value="P:siderophore transport"/>
    <property type="evidence" value="ECO:0007669"/>
    <property type="project" value="InterPro"/>
</dbReference>
<dbReference type="Pfam" id="PF00593">
    <property type="entry name" value="TonB_dep_Rec_b-barrel"/>
    <property type="match status" value="1"/>
</dbReference>
<protein>
    <submittedName>
        <fullName evidence="17">TonB-dependent receptor</fullName>
    </submittedName>
</protein>
<evidence type="ECO:0000313" key="18">
    <source>
        <dbReference type="Proteomes" id="UP000406256"/>
    </source>
</evidence>
<sequence length="775" mass="84408">MQIILIYIRAPDRLLCISAYSAHLVKTHLNIMMQRKPLALAMMALFAAPIAVTYASPAMAQSAAPNATTAPTAAAAVPSTPAAALPQTDVSGASIREEYQRDVSSVGGKVPTAIRDIPQSVTVIDKAVMQAQGATSFSDALRNSPAITLGGAEGGQIGNNINLRGFSARTDIYLDGFRDRGQYYRDTFYLDAIEVLEGPSSMLFGRGSTGGVINQVSKQANLKPLNEVSGTIGTNDRYRGSFDFNRPLSDTAAFRINGFAQDIHTTRDVMYNKDWGVAPTLKLGIGTPTEITLSALIEHNRDMPDYGIVGYNGNPLPVSKNQFYGLTTDRTVQDVMSFSAKVKHKVDDSLTITNQTQYSRYVIDAIETSAHAVGISNGRGGFTALPVAPTAGIPSYSLDQLFVQLQSHDRQITDTALFNQTDVVKKFDTGPFKHTLIAGAELGRDTYENQTYLRTGAGQSQSFLGWIPANSTAYYSNLPNVTTSTGNFAKGSAETVAFYANDTLELNKQWKVVGGLRWDRYKAQISNTVSSPGYATQTVNYTSVRTGVIYQPTEAQSYYFSYGTSFNPSLEALTVTNNTQALAPETNKSFEVGSKWNLFDDNLSINTALFQVTKNNARTQTGTSGDYSNQGKVRIRGAEVSATGHITSNWQVMGGYMFLNSQVLQANDGTQGNVLANTPRHSLTLWSTYTLGHWEVGGGMNYMSMRYAANTNLIRVGGYTRWDATVAYHQPKYDIRFNLLNVFNKTYWDGLIQSDGGRATPGIGRTALLTGTYRF</sequence>
<keyword evidence="6" id="KW-0732">Signal</keyword>
<gene>
    <name evidence="17" type="ORF">PAN31108_00972</name>
</gene>
<dbReference type="FunFam" id="2.170.130.10:FF:000001">
    <property type="entry name" value="Catecholate siderophore TonB-dependent receptor"/>
    <property type="match status" value="1"/>
</dbReference>
<evidence type="ECO:0000256" key="11">
    <source>
        <dbReference type="ARBA" id="ARBA00023237"/>
    </source>
</evidence>
<accession>A0A5E4SRZ1</accession>
<dbReference type="Proteomes" id="UP000406256">
    <property type="component" value="Unassembled WGS sequence"/>
</dbReference>
<dbReference type="InterPro" id="IPR000531">
    <property type="entry name" value="Beta-barrel_TonB"/>
</dbReference>
<evidence type="ECO:0000256" key="13">
    <source>
        <dbReference type="RuleBase" id="RU003357"/>
    </source>
</evidence>
<keyword evidence="10 17" id="KW-0675">Receptor</keyword>
<dbReference type="NCBIfam" id="TIGR01783">
    <property type="entry name" value="TonB-siderophor"/>
    <property type="match status" value="1"/>
</dbReference>
<organism evidence="17 18">
    <name type="scientific">Pandoraea anhela</name>
    <dbReference type="NCBI Taxonomy" id="2508295"/>
    <lineage>
        <taxon>Bacteria</taxon>
        <taxon>Pseudomonadati</taxon>
        <taxon>Pseudomonadota</taxon>
        <taxon>Betaproteobacteria</taxon>
        <taxon>Burkholderiales</taxon>
        <taxon>Burkholderiaceae</taxon>
        <taxon>Pandoraea</taxon>
    </lineage>
</organism>
<dbReference type="EMBL" id="CABPSB010000002">
    <property type="protein sequence ID" value="VVD78235.1"/>
    <property type="molecule type" value="Genomic_DNA"/>
</dbReference>
<keyword evidence="4 12" id="KW-1134">Transmembrane beta strand</keyword>
<proteinExistence type="inferred from homology"/>
<feature type="transmembrane region" description="Helical" evidence="14">
    <location>
        <begin position="38"/>
        <end position="56"/>
    </location>
</feature>
<evidence type="ECO:0000256" key="8">
    <source>
        <dbReference type="ARBA" id="ARBA00023077"/>
    </source>
</evidence>
<evidence type="ECO:0000313" key="17">
    <source>
        <dbReference type="EMBL" id="VVD78235.1"/>
    </source>
</evidence>
<evidence type="ECO:0000256" key="2">
    <source>
        <dbReference type="ARBA" id="ARBA00009810"/>
    </source>
</evidence>
<keyword evidence="8 13" id="KW-0798">TonB box</keyword>
<name>A0A5E4SRZ1_9BURK</name>
<dbReference type="GO" id="GO:0009279">
    <property type="term" value="C:cell outer membrane"/>
    <property type="evidence" value="ECO:0007669"/>
    <property type="project" value="UniProtKB-SubCell"/>
</dbReference>
<dbReference type="CDD" id="cd01347">
    <property type="entry name" value="ligand_gated_channel"/>
    <property type="match status" value="1"/>
</dbReference>
<keyword evidence="3 12" id="KW-0813">Transport</keyword>
<evidence type="ECO:0000256" key="14">
    <source>
        <dbReference type="SAM" id="Phobius"/>
    </source>
</evidence>
<dbReference type="Gene3D" id="2.170.130.10">
    <property type="entry name" value="TonB-dependent receptor, plug domain"/>
    <property type="match status" value="1"/>
</dbReference>
<dbReference type="SUPFAM" id="SSF56935">
    <property type="entry name" value="Porins"/>
    <property type="match status" value="1"/>
</dbReference>
<evidence type="ECO:0000256" key="7">
    <source>
        <dbReference type="ARBA" id="ARBA00023065"/>
    </source>
</evidence>
<dbReference type="InterPro" id="IPR039426">
    <property type="entry name" value="TonB-dep_rcpt-like"/>
</dbReference>
<keyword evidence="18" id="KW-1185">Reference proteome</keyword>
<evidence type="ECO:0000256" key="12">
    <source>
        <dbReference type="PROSITE-ProRule" id="PRU01360"/>
    </source>
</evidence>
<dbReference type="Gene3D" id="2.40.170.20">
    <property type="entry name" value="TonB-dependent receptor, beta-barrel domain"/>
    <property type="match status" value="1"/>
</dbReference>
<keyword evidence="14" id="KW-1133">Transmembrane helix</keyword>
<evidence type="ECO:0000256" key="5">
    <source>
        <dbReference type="ARBA" id="ARBA00022692"/>
    </source>
</evidence>
<evidence type="ECO:0000256" key="1">
    <source>
        <dbReference type="ARBA" id="ARBA00004571"/>
    </source>
</evidence>
<dbReference type="PANTHER" id="PTHR32552:SF83">
    <property type="entry name" value="BLR3904 PROTEIN"/>
    <property type="match status" value="1"/>
</dbReference>
<evidence type="ECO:0000256" key="4">
    <source>
        <dbReference type="ARBA" id="ARBA00022452"/>
    </source>
</evidence>
<evidence type="ECO:0000256" key="10">
    <source>
        <dbReference type="ARBA" id="ARBA00023170"/>
    </source>
</evidence>
<keyword evidence="9 12" id="KW-0472">Membrane</keyword>
<reference evidence="17 18" key="1">
    <citation type="submission" date="2019-08" db="EMBL/GenBank/DDBJ databases">
        <authorList>
            <person name="Peeters C."/>
        </authorList>
    </citation>
    <scope>NUCLEOTIDE SEQUENCE [LARGE SCALE GENOMIC DNA]</scope>
    <source>
        <strain evidence="17 18">LMG 31108</strain>
    </source>
</reference>
<feature type="domain" description="TonB-dependent receptor-like beta-barrel" evidence="15">
    <location>
        <begin position="315"/>
        <end position="742"/>
    </location>
</feature>
<dbReference type="InterPro" id="IPR010105">
    <property type="entry name" value="TonB_sidphr_rcpt"/>
</dbReference>
<dbReference type="GO" id="GO:0015344">
    <property type="term" value="F:siderophore uptake transmembrane transporter activity"/>
    <property type="evidence" value="ECO:0007669"/>
    <property type="project" value="TreeGrafter"/>
</dbReference>
<dbReference type="PANTHER" id="PTHR32552">
    <property type="entry name" value="FERRICHROME IRON RECEPTOR-RELATED"/>
    <property type="match status" value="1"/>
</dbReference>
<keyword evidence="5 12" id="KW-0812">Transmembrane</keyword>
<keyword evidence="11 12" id="KW-0998">Cell outer membrane</keyword>